<gene>
    <name evidence="2" type="primary">6042132</name>
    <name evidence="1" type="ORF">CpipJ_CPIJ009841</name>
</gene>
<dbReference type="VEuPathDB" id="VectorBase:CPIJ009841"/>
<dbReference type="EMBL" id="DS232055">
    <property type="protein sequence ID" value="EDS33340.1"/>
    <property type="molecule type" value="Genomic_DNA"/>
</dbReference>
<reference evidence="1" key="1">
    <citation type="submission" date="2007-03" db="EMBL/GenBank/DDBJ databases">
        <title>Annotation of Culex pipiens quinquefasciatus.</title>
        <authorList>
            <consortium name="The Broad Institute Genome Sequencing Platform"/>
            <person name="Atkinson P.W."/>
            <person name="Hemingway J."/>
            <person name="Christensen B.M."/>
            <person name="Higgs S."/>
            <person name="Kodira C."/>
            <person name="Hannick L."/>
            <person name="Megy K."/>
            <person name="O'Leary S."/>
            <person name="Pearson M."/>
            <person name="Haas B.J."/>
            <person name="Mauceli E."/>
            <person name="Wortman J.R."/>
            <person name="Lee N.H."/>
            <person name="Guigo R."/>
            <person name="Stanke M."/>
            <person name="Alvarado L."/>
            <person name="Amedeo P."/>
            <person name="Antoine C.H."/>
            <person name="Arensburger P."/>
            <person name="Bidwell S.L."/>
            <person name="Crawford M."/>
            <person name="Camaro F."/>
            <person name="Devon K."/>
            <person name="Engels R."/>
            <person name="Hammond M."/>
            <person name="Howarth C."/>
            <person name="Koehrsen M."/>
            <person name="Lawson D."/>
            <person name="Montgomery P."/>
            <person name="Nene V."/>
            <person name="Nusbaum C."/>
            <person name="Puiu D."/>
            <person name="Romero-Severson J."/>
            <person name="Severson D.W."/>
            <person name="Shumway M."/>
            <person name="Sisk P."/>
            <person name="Stolte C."/>
            <person name="Zeng Q."/>
            <person name="Eisenstadt E."/>
            <person name="Fraser-Liggett C."/>
            <person name="Strausberg R."/>
            <person name="Galagan J."/>
            <person name="Birren B."/>
            <person name="Collins F.H."/>
        </authorList>
    </citation>
    <scope>NUCLEOTIDE SEQUENCE [LARGE SCALE GENOMIC DNA]</scope>
    <source>
        <strain evidence="1">JHB</strain>
    </source>
</reference>
<dbReference type="Proteomes" id="UP000002320">
    <property type="component" value="Unassembled WGS sequence"/>
</dbReference>
<evidence type="ECO:0000313" key="3">
    <source>
        <dbReference type="Proteomes" id="UP000002320"/>
    </source>
</evidence>
<proteinExistence type="predicted"/>
<evidence type="ECO:0000313" key="2">
    <source>
        <dbReference type="EnsemblMetazoa" id="CPIJ009841-PA"/>
    </source>
</evidence>
<accession>B0WRE7</accession>
<dbReference type="HOGENOM" id="CLU_2760321_0_0_1"/>
<name>B0WRE7_CULQU</name>
<dbReference type="KEGG" id="cqu:CpipJ_CPIJ009841"/>
<evidence type="ECO:0000313" key="1">
    <source>
        <dbReference type="EMBL" id="EDS33340.1"/>
    </source>
</evidence>
<organism>
    <name type="scientific">Culex quinquefasciatus</name>
    <name type="common">Southern house mosquito</name>
    <name type="synonym">Culex pungens</name>
    <dbReference type="NCBI Taxonomy" id="7176"/>
    <lineage>
        <taxon>Eukaryota</taxon>
        <taxon>Metazoa</taxon>
        <taxon>Ecdysozoa</taxon>
        <taxon>Arthropoda</taxon>
        <taxon>Hexapoda</taxon>
        <taxon>Insecta</taxon>
        <taxon>Pterygota</taxon>
        <taxon>Neoptera</taxon>
        <taxon>Endopterygota</taxon>
        <taxon>Diptera</taxon>
        <taxon>Nematocera</taxon>
        <taxon>Culicoidea</taxon>
        <taxon>Culicidae</taxon>
        <taxon>Culicinae</taxon>
        <taxon>Culicini</taxon>
        <taxon>Culex</taxon>
        <taxon>Culex</taxon>
    </lineage>
</organism>
<protein>
    <submittedName>
        <fullName evidence="1 2">Uncharacterized protein</fullName>
    </submittedName>
</protein>
<sequence>MSKTFMIYTLQTISKIDNVKDIYDLYPANDIESIELFEKLFNQLPGFGIFSSCEEIQRRAAKESYAEVIG</sequence>
<reference evidence="2" key="2">
    <citation type="submission" date="2021-02" db="UniProtKB">
        <authorList>
            <consortium name="EnsemblMetazoa"/>
        </authorList>
    </citation>
    <scope>IDENTIFICATION</scope>
    <source>
        <strain evidence="2">JHB</strain>
    </source>
</reference>
<dbReference type="EnsemblMetazoa" id="CPIJ009841-RA">
    <property type="protein sequence ID" value="CPIJ009841-PA"/>
    <property type="gene ID" value="CPIJ009841"/>
</dbReference>
<keyword evidence="3" id="KW-1185">Reference proteome</keyword>
<dbReference type="InParanoid" id="B0WRE7"/>
<dbReference type="AlphaFoldDB" id="B0WRE7"/>